<gene>
    <name evidence="1" type="ORF">SDRG_16100</name>
</gene>
<reference evidence="1 2" key="1">
    <citation type="submission" date="2012-04" db="EMBL/GenBank/DDBJ databases">
        <title>The Genome Sequence of Saprolegnia declina VS20.</title>
        <authorList>
            <consortium name="The Broad Institute Genome Sequencing Platform"/>
            <person name="Russ C."/>
            <person name="Nusbaum C."/>
            <person name="Tyler B."/>
            <person name="van West P."/>
            <person name="Dieguez-Uribeondo J."/>
            <person name="de Bruijn I."/>
            <person name="Tripathy S."/>
            <person name="Jiang R."/>
            <person name="Young S.K."/>
            <person name="Zeng Q."/>
            <person name="Gargeya S."/>
            <person name="Fitzgerald M."/>
            <person name="Haas B."/>
            <person name="Abouelleil A."/>
            <person name="Alvarado L."/>
            <person name="Arachchi H.M."/>
            <person name="Berlin A."/>
            <person name="Chapman S.B."/>
            <person name="Goldberg J."/>
            <person name="Griggs A."/>
            <person name="Gujja S."/>
            <person name="Hansen M."/>
            <person name="Howarth C."/>
            <person name="Imamovic A."/>
            <person name="Larimer J."/>
            <person name="McCowen C."/>
            <person name="Montmayeur A."/>
            <person name="Murphy C."/>
            <person name="Neiman D."/>
            <person name="Pearson M."/>
            <person name="Priest M."/>
            <person name="Roberts A."/>
            <person name="Saif S."/>
            <person name="Shea T."/>
            <person name="Sisk P."/>
            <person name="Sykes S."/>
            <person name="Wortman J."/>
            <person name="Nusbaum C."/>
            <person name="Birren B."/>
        </authorList>
    </citation>
    <scope>NUCLEOTIDE SEQUENCE [LARGE SCALE GENOMIC DNA]</scope>
    <source>
        <strain evidence="1 2">VS20</strain>
    </source>
</reference>
<dbReference type="CDD" id="cd22971">
    <property type="entry name" value="DD_RIIAD1"/>
    <property type="match status" value="1"/>
</dbReference>
<dbReference type="Gene3D" id="1.20.890.10">
    <property type="entry name" value="cAMP-dependent protein kinase regulatory subunit, dimerization-anchoring domain"/>
    <property type="match status" value="1"/>
</dbReference>
<accession>T0PL04</accession>
<dbReference type="EMBL" id="JH767244">
    <property type="protein sequence ID" value="EQC26034.1"/>
    <property type="molecule type" value="Genomic_DNA"/>
</dbReference>
<organism evidence="1 2">
    <name type="scientific">Saprolegnia diclina (strain VS20)</name>
    <dbReference type="NCBI Taxonomy" id="1156394"/>
    <lineage>
        <taxon>Eukaryota</taxon>
        <taxon>Sar</taxon>
        <taxon>Stramenopiles</taxon>
        <taxon>Oomycota</taxon>
        <taxon>Saprolegniomycetes</taxon>
        <taxon>Saprolegniales</taxon>
        <taxon>Saprolegniaceae</taxon>
        <taxon>Saprolegnia</taxon>
    </lineage>
</organism>
<dbReference type="InterPro" id="IPR059162">
    <property type="entry name" value="RIIAD1"/>
</dbReference>
<keyword evidence="2" id="KW-1185">Reference proteome</keyword>
<dbReference type="VEuPathDB" id="FungiDB:SDRG_16100"/>
<dbReference type="eggNOG" id="ENOG502SBK2">
    <property type="taxonomic scope" value="Eukaryota"/>
</dbReference>
<sequence length="113" mass="12510">MVACLGGHRASSRSRSCHFAVGNYPRKVRARAMDVLTDAQLAALNQAKVGIRMDNEKYIRAHPELDLVMRALVKAVLRDRPANVTAYAHTYFARDLDILRGEITGGDAKTTRS</sequence>
<evidence type="ECO:0000313" key="1">
    <source>
        <dbReference type="EMBL" id="EQC26034.1"/>
    </source>
</evidence>
<evidence type="ECO:0000313" key="2">
    <source>
        <dbReference type="Proteomes" id="UP000030762"/>
    </source>
</evidence>
<proteinExistence type="predicted"/>
<evidence type="ECO:0008006" key="3">
    <source>
        <dbReference type="Google" id="ProtNLM"/>
    </source>
</evidence>
<dbReference type="RefSeq" id="XP_008620519.1">
    <property type="nucleotide sequence ID" value="XM_008622297.1"/>
</dbReference>
<dbReference type="Proteomes" id="UP000030762">
    <property type="component" value="Unassembled WGS sequence"/>
</dbReference>
<protein>
    <recommendedName>
        <fullName evidence="3">RIIa domain-containing protein</fullName>
    </recommendedName>
</protein>
<dbReference type="AlphaFoldDB" id="T0PL04"/>
<dbReference type="OrthoDB" id="6334211at2759"/>
<dbReference type="InParanoid" id="T0PL04"/>
<dbReference type="GeneID" id="19956827"/>
<dbReference type="SUPFAM" id="SSF47391">
    <property type="entry name" value="Dimerization-anchoring domain of cAMP-dependent PK regulatory subunit"/>
    <property type="match status" value="1"/>
</dbReference>
<name>T0PL04_SAPDV</name>